<dbReference type="Pfam" id="PF20470">
    <property type="entry name" value="HTH_61"/>
    <property type="match status" value="1"/>
</dbReference>
<feature type="domain" description="Helicase ATP-binding" evidence="6">
    <location>
        <begin position="1"/>
        <end position="128"/>
    </location>
</feature>
<dbReference type="InterPro" id="IPR014001">
    <property type="entry name" value="Helicase_ATP-bd"/>
</dbReference>
<dbReference type="Gene3D" id="1.10.3380.20">
    <property type="match status" value="1"/>
</dbReference>
<evidence type="ECO:0000313" key="9">
    <source>
        <dbReference type="Proteomes" id="UP001629113"/>
    </source>
</evidence>
<dbReference type="SMART" id="SM00490">
    <property type="entry name" value="HELICc"/>
    <property type="match status" value="1"/>
</dbReference>
<dbReference type="Pfam" id="PF25453">
    <property type="entry name" value="DUF7898"/>
    <property type="match status" value="1"/>
</dbReference>
<keyword evidence="1" id="KW-0547">Nucleotide-binding</keyword>
<gene>
    <name evidence="8" type="ORF">PVAG01_09193</name>
</gene>
<dbReference type="SUPFAM" id="SSF46785">
    <property type="entry name" value="Winged helix' DNA-binding domain"/>
    <property type="match status" value="1"/>
</dbReference>
<keyword evidence="2" id="KW-0378">Hydrolase</keyword>
<evidence type="ECO:0000256" key="1">
    <source>
        <dbReference type="ARBA" id="ARBA00022741"/>
    </source>
</evidence>
<protein>
    <submittedName>
        <fullName evidence="8">DEAD/DEAH box helicase</fullName>
    </submittedName>
</protein>
<keyword evidence="4" id="KW-0067">ATP-binding</keyword>
<dbReference type="Pfam" id="PF00271">
    <property type="entry name" value="Helicase_C"/>
    <property type="match status" value="1"/>
</dbReference>
<dbReference type="InterPro" id="IPR036390">
    <property type="entry name" value="WH_DNA-bd_sf"/>
</dbReference>
<dbReference type="GO" id="GO:0004386">
    <property type="term" value="F:helicase activity"/>
    <property type="evidence" value="ECO:0007669"/>
    <property type="project" value="UniProtKB-KW"/>
</dbReference>
<evidence type="ECO:0000256" key="4">
    <source>
        <dbReference type="ARBA" id="ARBA00022840"/>
    </source>
</evidence>
<dbReference type="InterPro" id="IPR001650">
    <property type="entry name" value="Helicase_C-like"/>
</dbReference>
<dbReference type="PANTHER" id="PTHR47961:SF6">
    <property type="entry name" value="DNA-DIRECTED DNA POLYMERASE"/>
    <property type="match status" value="1"/>
</dbReference>
<name>A0ABR4P721_9HELO</name>
<feature type="domain" description="Helicase C-terminal" evidence="7">
    <location>
        <begin position="191"/>
        <end position="392"/>
    </location>
</feature>
<evidence type="ECO:0000259" key="6">
    <source>
        <dbReference type="PROSITE" id="PS51192"/>
    </source>
</evidence>
<dbReference type="PROSITE" id="PS51194">
    <property type="entry name" value="HELICASE_CTER"/>
    <property type="match status" value="1"/>
</dbReference>
<sequence length="719" mass="80202">MADRLGAEHGCSLWRRRGDEDDIRVVGLFGGEKTKATWTDIDIAVCTIEKANSLVNAVIDDCSVGKLGVVVIDELHMIDDDHRGYLLELMGTKLLSLEQDLQIIGMSATIRNPELLARWLNNARFYESKYRPVPVQEHLVFDNAVYPASTSALFREIASQLHQPQTLLSPRRRPETCRIIQPSEHKEFKNAVINSVVALANETARAGYGALVFCSSRRGCETDALLISQVLPRPHELDISTNEMRQDVLQELRSLSTGLDQVLEQTIPYGVAFHHAGLTAEERDIIATAYDNGIVRVIIATCSLAAGINLPARRVILHGARMGPEMVGPAMLRQMRGRAGRKGKDEIGETFLCCQKCDLHEVAALMEADIPEIESSLTPGKHGIKRALLEAISTKLARSADAIDDYMKKTLLYYSMDHDELTRMVNASLKELVDDGLINNDGDSTFEATDLGSAITASSLAPNDGLFVNRELRKALQAFVMDSDMHVLYIFTPVQAMQAKADWQVFRREIDAMDESSLRVMSFIGIKPSMVNKMAQGGSMKESTPGEEELSRMYRRFYTALQLRDLCNEMPVHVVARKYDLARGSIQNLAQTCHGFATGMIKFCERMGWAPLAALLDHFSDRLRAGAKSDLLALAKITYVKSRTARIFWENGYKTVGAVAGADVSDLLPILLMAQPRKPRMNPEGERKYQDKLLLKADIISRSANRLWDQMMQQDIDEE</sequence>
<dbReference type="CDD" id="cd18795">
    <property type="entry name" value="SF2_C_Ski2"/>
    <property type="match status" value="1"/>
</dbReference>
<dbReference type="InterPro" id="IPR027417">
    <property type="entry name" value="P-loop_NTPase"/>
</dbReference>
<dbReference type="InterPro" id="IPR011545">
    <property type="entry name" value="DEAD/DEAH_box_helicase_dom"/>
</dbReference>
<dbReference type="Pfam" id="PF21099">
    <property type="entry name" value="POLQ_helical"/>
    <property type="match status" value="1"/>
</dbReference>
<evidence type="ECO:0000256" key="3">
    <source>
        <dbReference type="ARBA" id="ARBA00022806"/>
    </source>
</evidence>
<dbReference type="SUPFAM" id="SSF158702">
    <property type="entry name" value="Sec63 N-terminal domain-like"/>
    <property type="match status" value="1"/>
</dbReference>
<dbReference type="InterPro" id="IPR048960">
    <property type="entry name" value="POLQ-like_helical"/>
</dbReference>
<dbReference type="InterPro" id="IPR050474">
    <property type="entry name" value="Hel308_SKI2-like"/>
</dbReference>
<dbReference type="Gene3D" id="3.40.50.300">
    <property type="entry name" value="P-loop containing nucleotide triphosphate hydrolases"/>
    <property type="match status" value="2"/>
</dbReference>
<keyword evidence="9" id="KW-1185">Reference proteome</keyword>
<dbReference type="PROSITE" id="PS51192">
    <property type="entry name" value="HELICASE_ATP_BIND_1"/>
    <property type="match status" value="1"/>
</dbReference>
<dbReference type="EMBL" id="JBFCZG010000008">
    <property type="protein sequence ID" value="KAL3418972.1"/>
    <property type="molecule type" value="Genomic_DNA"/>
</dbReference>
<evidence type="ECO:0000256" key="2">
    <source>
        <dbReference type="ARBA" id="ARBA00022801"/>
    </source>
</evidence>
<organism evidence="8 9">
    <name type="scientific">Phlyctema vagabunda</name>
    <dbReference type="NCBI Taxonomy" id="108571"/>
    <lineage>
        <taxon>Eukaryota</taxon>
        <taxon>Fungi</taxon>
        <taxon>Dikarya</taxon>
        <taxon>Ascomycota</taxon>
        <taxon>Pezizomycotina</taxon>
        <taxon>Leotiomycetes</taxon>
        <taxon>Helotiales</taxon>
        <taxon>Dermateaceae</taxon>
        <taxon>Phlyctema</taxon>
    </lineage>
</organism>
<dbReference type="PANTHER" id="PTHR47961">
    <property type="entry name" value="DNA POLYMERASE THETA, PUTATIVE (AFU_ORTHOLOGUE AFUA_1G05260)-RELATED"/>
    <property type="match status" value="1"/>
</dbReference>
<comment type="catalytic activity">
    <reaction evidence="5">
        <text>ATP + H2O = ADP + phosphate + H(+)</text>
        <dbReference type="Rhea" id="RHEA:13065"/>
        <dbReference type="ChEBI" id="CHEBI:15377"/>
        <dbReference type="ChEBI" id="CHEBI:15378"/>
        <dbReference type="ChEBI" id="CHEBI:30616"/>
        <dbReference type="ChEBI" id="CHEBI:43474"/>
        <dbReference type="ChEBI" id="CHEBI:456216"/>
        <dbReference type="EC" id="5.6.2.4"/>
    </reaction>
</comment>
<proteinExistence type="predicted"/>
<dbReference type="Pfam" id="PF00270">
    <property type="entry name" value="DEAD"/>
    <property type="match status" value="1"/>
</dbReference>
<dbReference type="InterPro" id="IPR057220">
    <property type="entry name" value="DUF7898"/>
</dbReference>
<dbReference type="SUPFAM" id="SSF52540">
    <property type="entry name" value="P-loop containing nucleoside triphosphate hydrolases"/>
    <property type="match status" value="2"/>
</dbReference>
<keyword evidence="3 8" id="KW-0347">Helicase</keyword>
<evidence type="ECO:0000313" key="8">
    <source>
        <dbReference type="EMBL" id="KAL3418972.1"/>
    </source>
</evidence>
<dbReference type="InterPro" id="IPR046931">
    <property type="entry name" value="HTH_61"/>
</dbReference>
<accession>A0ABR4P721</accession>
<evidence type="ECO:0000256" key="5">
    <source>
        <dbReference type="ARBA" id="ARBA00048988"/>
    </source>
</evidence>
<evidence type="ECO:0000259" key="7">
    <source>
        <dbReference type="PROSITE" id="PS51194"/>
    </source>
</evidence>
<dbReference type="Proteomes" id="UP001629113">
    <property type="component" value="Unassembled WGS sequence"/>
</dbReference>
<comment type="caution">
    <text evidence="8">The sequence shown here is derived from an EMBL/GenBank/DDBJ whole genome shotgun (WGS) entry which is preliminary data.</text>
</comment>
<reference evidence="8 9" key="1">
    <citation type="submission" date="2024-06" db="EMBL/GenBank/DDBJ databases">
        <title>Complete genome of Phlyctema vagabunda strain 19-DSS-EL-015.</title>
        <authorList>
            <person name="Fiorenzani C."/>
        </authorList>
    </citation>
    <scope>NUCLEOTIDE SEQUENCE [LARGE SCALE GENOMIC DNA]</scope>
    <source>
        <strain evidence="8 9">19-DSS-EL-015</strain>
    </source>
</reference>